<dbReference type="EMBL" id="JANDHW010000010">
    <property type="protein sequence ID" value="MCP9612498.1"/>
    <property type="molecule type" value="Genomic_DNA"/>
</dbReference>
<dbReference type="Pfam" id="PF21906">
    <property type="entry name" value="WHD_NrtR"/>
    <property type="match status" value="1"/>
</dbReference>
<keyword evidence="3" id="KW-1185">Reference proteome</keyword>
<dbReference type="SUPFAM" id="SSF55811">
    <property type="entry name" value="Nudix"/>
    <property type="match status" value="1"/>
</dbReference>
<dbReference type="Gene3D" id="3.90.79.10">
    <property type="entry name" value="Nucleoside Triphosphate Pyrophosphohydrolase"/>
    <property type="match status" value="1"/>
</dbReference>
<dbReference type="InterPro" id="IPR036390">
    <property type="entry name" value="WH_DNA-bd_sf"/>
</dbReference>
<sequence>MNTALPNISIDCVIFGYDAEGLKVLLFEETYLIGSRKIHALKLPGDHILQNETLQQSAERVLYEQTGVRNIFIRQFQVFSDPDRLKHGSIDFESIKSQLPDRRVITVGFYSLVNISDIKDPISKRACWINCYEVGRLIFDHNEILDAALERLRKELLHHPIAFELLPEKFSLTQLQKLYEAIFNTEFDKRNFRRKIAKMKYLIPLDEFETGVSHKPARYYSFDREIYETTRRENFDFRL</sequence>
<accession>A0ABT1MIR4</accession>
<evidence type="ECO:0000313" key="3">
    <source>
        <dbReference type="Proteomes" id="UP001205603"/>
    </source>
</evidence>
<evidence type="ECO:0000313" key="2">
    <source>
        <dbReference type="EMBL" id="MCP9612498.1"/>
    </source>
</evidence>
<gene>
    <name evidence="2" type="ORF">NMU02_10385</name>
</gene>
<comment type="caution">
    <text evidence="2">The sequence shown here is derived from an EMBL/GenBank/DDBJ whole genome shotgun (WGS) entry which is preliminary data.</text>
</comment>
<keyword evidence="2" id="KW-0378">Hydrolase</keyword>
<dbReference type="GO" id="GO:0016787">
    <property type="term" value="F:hydrolase activity"/>
    <property type="evidence" value="ECO:0007669"/>
    <property type="project" value="UniProtKB-KW"/>
</dbReference>
<evidence type="ECO:0000259" key="1">
    <source>
        <dbReference type="Pfam" id="PF21906"/>
    </source>
</evidence>
<reference evidence="2 3" key="1">
    <citation type="submission" date="2022-07" db="EMBL/GenBank/DDBJ databases">
        <title>Fecal culturing of patients with breast cancer.</title>
        <authorList>
            <person name="Teng N.M.Y."/>
            <person name="Kiu R."/>
            <person name="Evans R."/>
            <person name="Baker D.J."/>
            <person name="Zenner C."/>
            <person name="Robinson S.D."/>
            <person name="Hall L.J."/>
        </authorList>
    </citation>
    <scope>NUCLEOTIDE SEQUENCE [LARGE SCALE GENOMIC DNA]</scope>
    <source>
        <strain evidence="2 3">LH1063</strain>
    </source>
</reference>
<dbReference type="Proteomes" id="UP001205603">
    <property type="component" value="Unassembled WGS sequence"/>
</dbReference>
<dbReference type="Gene3D" id="1.10.10.10">
    <property type="entry name" value="Winged helix-like DNA-binding domain superfamily/Winged helix DNA-binding domain"/>
    <property type="match status" value="1"/>
</dbReference>
<dbReference type="SUPFAM" id="SSF46785">
    <property type="entry name" value="Winged helix' DNA-binding domain"/>
    <property type="match status" value="1"/>
</dbReference>
<dbReference type="RefSeq" id="WP_255027813.1">
    <property type="nucleotide sequence ID" value="NZ_JANDHW010000010.1"/>
</dbReference>
<protein>
    <submittedName>
        <fullName evidence="2">NUDIX hydrolase</fullName>
    </submittedName>
</protein>
<dbReference type="InterPro" id="IPR015797">
    <property type="entry name" value="NUDIX_hydrolase-like_dom_sf"/>
</dbReference>
<dbReference type="CDD" id="cd18873">
    <property type="entry name" value="NUDIX_NadM_like"/>
    <property type="match status" value="1"/>
</dbReference>
<dbReference type="InterPro" id="IPR036388">
    <property type="entry name" value="WH-like_DNA-bd_sf"/>
</dbReference>
<feature type="domain" description="NrtR DNA-binding winged helix" evidence="1">
    <location>
        <begin position="162"/>
        <end position="222"/>
    </location>
</feature>
<dbReference type="InterPro" id="IPR054105">
    <property type="entry name" value="WHD_NrtR"/>
</dbReference>
<name>A0ABT1MIR4_9BACT</name>
<proteinExistence type="predicted"/>
<organism evidence="2 3">
    <name type="scientific">Coprobacter tertius</name>
    <dbReference type="NCBI Taxonomy" id="2944915"/>
    <lineage>
        <taxon>Bacteria</taxon>
        <taxon>Pseudomonadati</taxon>
        <taxon>Bacteroidota</taxon>
        <taxon>Bacteroidia</taxon>
        <taxon>Bacteroidales</taxon>
        <taxon>Barnesiellaceae</taxon>
        <taxon>Coprobacter</taxon>
    </lineage>
</organism>